<dbReference type="InterPro" id="IPR038987">
    <property type="entry name" value="MoeA-like"/>
</dbReference>
<comment type="caution">
    <text evidence="8">The sequence shown here is derived from an EMBL/GenBank/DDBJ whole genome shotgun (WGS) entry which is preliminary data.</text>
</comment>
<dbReference type="SUPFAM" id="SSF53218">
    <property type="entry name" value="Molybdenum cofactor biosynthesis proteins"/>
    <property type="match status" value="1"/>
</dbReference>
<dbReference type="AlphaFoldDB" id="A0A918PHP9"/>
<proteinExistence type="inferred from homology"/>
<dbReference type="PROSITE" id="PS01079">
    <property type="entry name" value="MOCF_BIOSYNTHESIS_2"/>
    <property type="match status" value="1"/>
</dbReference>
<dbReference type="Gene3D" id="2.170.190.11">
    <property type="entry name" value="Molybdopterin biosynthesis moea protein, domain 3"/>
    <property type="match status" value="1"/>
</dbReference>
<dbReference type="Proteomes" id="UP000648075">
    <property type="component" value="Unassembled WGS sequence"/>
</dbReference>
<dbReference type="InterPro" id="IPR005111">
    <property type="entry name" value="MoeA_C_domain_IV"/>
</dbReference>
<keyword evidence="6" id="KW-0479">Metal-binding</keyword>
<dbReference type="Gene3D" id="3.40.980.10">
    <property type="entry name" value="MoaB/Mog-like domain"/>
    <property type="match status" value="1"/>
</dbReference>
<gene>
    <name evidence="8" type="primary">moeA</name>
    <name evidence="8" type="ORF">GCM10011614_26970</name>
</gene>
<keyword evidence="6" id="KW-0500">Molybdenum</keyword>
<protein>
    <recommendedName>
        <fullName evidence="6">Molybdopterin molybdenumtransferase</fullName>
        <ecNumber evidence="6">2.10.1.1</ecNumber>
    </recommendedName>
</protein>
<evidence type="ECO:0000256" key="5">
    <source>
        <dbReference type="ARBA" id="ARBA00047317"/>
    </source>
</evidence>
<evidence type="ECO:0000256" key="3">
    <source>
        <dbReference type="ARBA" id="ARBA00010763"/>
    </source>
</evidence>
<dbReference type="InterPro" id="IPR036135">
    <property type="entry name" value="MoeA_linker/N_sf"/>
</dbReference>
<dbReference type="GO" id="GO:0006777">
    <property type="term" value="P:Mo-molybdopterin cofactor biosynthetic process"/>
    <property type="evidence" value="ECO:0007669"/>
    <property type="project" value="UniProtKB-UniRule"/>
</dbReference>
<dbReference type="EC" id="2.10.1.1" evidence="6"/>
<comment type="function">
    <text evidence="1 6">Catalyzes the insertion of molybdate into adenylated molybdopterin with the concomitant release of AMP.</text>
</comment>
<dbReference type="Gene3D" id="2.40.340.10">
    <property type="entry name" value="MoeA, C-terminal, domain IV"/>
    <property type="match status" value="1"/>
</dbReference>
<name>A0A918PHP9_9SPHN</name>
<evidence type="ECO:0000313" key="9">
    <source>
        <dbReference type="Proteomes" id="UP000648075"/>
    </source>
</evidence>
<dbReference type="InterPro" id="IPR001453">
    <property type="entry name" value="MoaB/Mog_dom"/>
</dbReference>
<dbReference type="SUPFAM" id="SSF63882">
    <property type="entry name" value="MoeA N-terminal region -like"/>
    <property type="match status" value="1"/>
</dbReference>
<reference evidence="8" key="2">
    <citation type="submission" date="2020-09" db="EMBL/GenBank/DDBJ databases">
        <authorList>
            <person name="Sun Q."/>
            <person name="Kim S."/>
        </authorList>
    </citation>
    <scope>NUCLEOTIDE SEQUENCE</scope>
    <source>
        <strain evidence="8">KCTC 32255</strain>
    </source>
</reference>
<dbReference type="Pfam" id="PF03453">
    <property type="entry name" value="MoeA_N"/>
    <property type="match status" value="1"/>
</dbReference>
<evidence type="ECO:0000256" key="1">
    <source>
        <dbReference type="ARBA" id="ARBA00002901"/>
    </source>
</evidence>
<reference evidence="8" key="1">
    <citation type="journal article" date="2014" name="Int. J. Syst. Evol. Microbiol.">
        <title>Complete genome sequence of Corynebacterium casei LMG S-19264T (=DSM 44701T), isolated from a smear-ripened cheese.</title>
        <authorList>
            <consortium name="US DOE Joint Genome Institute (JGI-PGF)"/>
            <person name="Walter F."/>
            <person name="Albersmeier A."/>
            <person name="Kalinowski J."/>
            <person name="Ruckert C."/>
        </authorList>
    </citation>
    <scope>NUCLEOTIDE SEQUENCE</scope>
    <source>
        <strain evidence="8">KCTC 32255</strain>
    </source>
</reference>
<evidence type="ECO:0000256" key="6">
    <source>
        <dbReference type="RuleBase" id="RU365090"/>
    </source>
</evidence>
<dbReference type="InterPro" id="IPR036425">
    <property type="entry name" value="MoaB/Mog-like_dom_sf"/>
</dbReference>
<dbReference type="GO" id="GO:0046872">
    <property type="term" value="F:metal ion binding"/>
    <property type="evidence" value="ECO:0007669"/>
    <property type="project" value="UniProtKB-UniRule"/>
</dbReference>
<dbReference type="PANTHER" id="PTHR10192">
    <property type="entry name" value="MOLYBDOPTERIN BIOSYNTHESIS PROTEIN"/>
    <property type="match status" value="1"/>
</dbReference>
<dbReference type="PANTHER" id="PTHR10192:SF5">
    <property type="entry name" value="GEPHYRIN"/>
    <property type="match status" value="1"/>
</dbReference>
<dbReference type="RefSeq" id="WP_189621737.1">
    <property type="nucleotide sequence ID" value="NZ_BMZA01000011.1"/>
</dbReference>
<dbReference type="InterPro" id="IPR008284">
    <property type="entry name" value="MoCF_biosynth_CS"/>
</dbReference>
<comment type="similarity">
    <text evidence="3 6">Belongs to the MoeA family.</text>
</comment>
<organism evidence="8 9">
    <name type="scientific">Novosphingobium colocasiae</name>
    <dbReference type="NCBI Taxonomy" id="1256513"/>
    <lineage>
        <taxon>Bacteria</taxon>
        <taxon>Pseudomonadati</taxon>
        <taxon>Pseudomonadota</taxon>
        <taxon>Alphaproteobacteria</taxon>
        <taxon>Sphingomonadales</taxon>
        <taxon>Sphingomonadaceae</taxon>
        <taxon>Novosphingobium</taxon>
    </lineage>
</organism>
<dbReference type="Pfam" id="PF03454">
    <property type="entry name" value="MoeA_C"/>
    <property type="match status" value="1"/>
</dbReference>
<dbReference type="GO" id="GO:0005829">
    <property type="term" value="C:cytosol"/>
    <property type="evidence" value="ECO:0007669"/>
    <property type="project" value="TreeGrafter"/>
</dbReference>
<dbReference type="CDD" id="cd00887">
    <property type="entry name" value="MoeA"/>
    <property type="match status" value="1"/>
</dbReference>
<sequence>MARSPLLALEEAQARLLALAAPLQIERVDVDSALGRFLAEPLLARRTQPAADLSAMDGYAVTRHDMAGPWRVIGESAAGHPFPHSVEPGQAVRISTGALIPEGAGAVVLQEDLSREDETVRLTGTPPDPPHRHIRRCGMDFCAGDAVLDAGTPVGPAQIALALSAGHRHIPVTRRPTLAIVDSGDELAVDPESCARHQIPASNGPMLDALVRSLPVDTRRLGPVPDRLDTLIAAFEAAADVDVIVTSGGASVGDHDLIRPALEAWGATLGFWRVGIKPGKPILVAERAVGGHRQLVVGLPGNPVSGFVTGYLFLLPLLRKLMGAAQPLPRTIATRAAAPMPATGSRREFVRAVWDGDSATPVNVQDSGALAALSASNALIDRPAHAPAILVGDPVRIFLLQNGGIA</sequence>
<keyword evidence="6" id="KW-0460">Magnesium</keyword>
<dbReference type="SMART" id="SM00852">
    <property type="entry name" value="MoCF_biosynth"/>
    <property type="match status" value="1"/>
</dbReference>
<dbReference type="Pfam" id="PF00994">
    <property type="entry name" value="MoCF_biosynth"/>
    <property type="match status" value="1"/>
</dbReference>
<comment type="pathway">
    <text evidence="2 6">Cofactor biosynthesis; molybdopterin biosynthesis.</text>
</comment>
<evidence type="ECO:0000259" key="7">
    <source>
        <dbReference type="SMART" id="SM00852"/>
    </source>
</evidence>
<dbReference type="InterPro" id="IPR005110">
    <property type="entry name" value="MoeA_linker/N"/>
</dbReference>
<accession>A0A918PHP9</accession>
<dbReference type="InterPro" id="IPR036688">
    <property type="entry name" value="MoeA_C_domain_IV_sf"/>
</dbReference>
<comment type="catalytic activity">
    <reaction evidence="5">
        <text>adenylyl-molybdopterin + molybdate = Mo-molybdopterin + AMP + H(+)</text>
        <dbReference type="Rhea" id="RHEA:35047"/>
        <dbReference type="ChEBI" id="CHEBI:15378"/>
        <dbReference type="ChEBI" id="CHEBI:36264"/>
        <dbReference type="ChEBI" id="CHEBI:62727"/>
        <dbReference type="ChEBI" id="CHEBI:71302"/>
        <dbReference type="ChEBI" id="CHEBI:456215"/>
        <dbReference type="EC" id="2.10.1.1"/>
    </reaction>
</comment>
<dbReference type="EMBL" id="BMZA01000011">
    <property type="protein sequence ID" value="GGZ10640.1"/>
    <property type="molecule type" value="Genomic_DNA"/>
</dbReference>
<keyword evidence="4 6" id="KW-0501">Molybdenum cofactor biosynthesis</keyword>
<evidence type="ECO:0000256" key="2">
    <source>
        <dbReference type="ARBA" id="ARBA00005046"/>
    </source>
</evidence>
<comment type="cofactor">
    <cofactor evidence="6">
        <name>Mg(2+)</name>
        <dbReference type="ChEBI" id="CHEBI:18420"/>
    </cofactor>
</comment>
<evidence type="ECO:0000256" key="4">
    <source>
        <dbReference type="ARBA" id="ARBA00023150"/>
    </source>
</evidence>
<evidence type="ECO:0000313" key="8">
    <source>
        <dbReference type="EMBL" id="GGZ10640.1"/>
    </source>
</evidence>
<dbReference type="GO" id="GO:0061599">
    <property type="term" value="F:molybdopterin molybdotransferase activity"/>
    <property type="evidence" value="ECO:0007669"/>
    <property type="project" value="UniProtKB-UniRule"/>
</dbReference>
<feature type="domain" description="MoaB/Mog" evidence="7">
    <location>
        <begin position="179"/>
        <end position="320"/>
    </location>
</feature>
<keyword evidence="9" id="KW-1185">Reference proteome</keyword>
<keyword evidence="6" id="KW-0808">Transferase</keyword>
<dbReference type="SUPFAM" id="SSF63867">
    <property type="entry name" value="MoeA C-terminal domain-like"/>
    <property type="match status" value="1"/>
</dbReference>
<dbReference type="Gene3D" id="3.90.105.10">
    <property type="entry name" value="Molybdopterin biosynthesis moea protein, domain 2"/>
    <property type="match status" value="1"/>
</dbReference>